<evidence type="ECO:0000256" key="2">
    <source>
        <dbReference type="ARBA" id="ARBA00023125"/>
    </source>
</evidence>
<keyword evidence="3" id="KW-0804">Transcription</keyword>
<dbReference type="InterPro" id="IPR036390">
    <property type="entry name" value="WH_DNA-bd_sf"/>
</dbReference>
<keyword evidence="1" id="KW-0805">Transcription regulation</keyword>
<comment type="caution">
    <text evidence="5">The sequence shown here is derived from an EMBL/GenBank/DDBJ whole genome shotgun (WGS) entry which is preliminary data.</text>
</comment>
<dbReference type="EMBL" id="JBFAQK010000003">
    <property type="protein sequence ID" value="MEV4679982.1"/>
    <property type="molecule type" value="Genomic_DNA"/>
</dbReference>
<dbReference type="InterPro" id="IPR045981">
    <property type="entry name" value="DUF5937"/>
</dbReference>
<dbReference type="Gene3D" id="1.10.10.10">
    <property type="entry name" value="Winged helix-like DNA-binding domain superfamily/Winged helix DNA-binding domain"/>
    <property type="match status" value="1"/>
</dbReference>
<reference evidence="5 6" key="1">
    <citation type="submission" date="2024-06" db="EMBL/GenBank/DDBJ databases">
        <title>The Natural Products Discovery Center: Release of the First 8490 Sequenced Strains for Exploring Actinobacteria Biosynthetic Diversity.</title>
        <authorList>
            <person name="Kalkreuter E."/>
            <person name="Kautsar S.A."/>
            <person name="Yang D."/>
            <person name="Bader C.D."/>
            <person name="Teijaro C.N."/>
            <person name="Fluegel L."/>
            <person name="Davis C.M."/>
            <person name="Simpson J.R."/>
            <person name="Lauterbach L."/>
            <person name="Steele A.D."/>
            <person name="Gui C."/>
            <person name="Meng S."/>
            <person name="Li G."/>
            <person name="Viehrig K."/>
            <person name="Ye F."/>
            <person name="Su P."/>
            <person name="Kiefer A.F."/>
            <person name="Nichols A."/>
            <person name="Cepeda A.J."/>
            <person name="Yan W."/>
            <person name="Fan B."/>
            <person name="Jiang Y."/>
            <person name="Adhikari A."/>
            <person name="Zheng C.-J."/>
            <person name="Schuster L."/>
            <person name="Cowan T.M."/>
            <person name="Smanski M.J."/>
            <person name="Chevrette M.G."/>
            <person name="De Carvalho L.P.S."/>
            <person name="Shen B."/>
        </authorList>
    </citation>
    <scope>NUCLEOTIDE SEQUENCE [LARGE SCALE GENOMIC DNA]</scope>
    <source>
        <strain evidence="5 6">NPDC049344</strain>
    </source>
</reference>
<evidence type="ECO:0000256" key="1">
    <source>
        <dbReference type="ARBA" id="ARBA00023015"/>
    </source>
</evidence>
<dbReference type="SUPFAM" id="SSF46785">
    <property type="entry name" value="Winged helix' DNA-binding domain"/>
    <property type="match status" value="1"/>
</dbReference>
<dbReference type="RefSeq" id="WP_364587980.1">
    <property type="nucleotide sequence ID" value="NZ_JBFAQK010000003.1"/>
</dbReference>
<protein>
    <submittedName>
        <fullName evidence="5">DUF5937 family protein</fullName>
    </submittedName>
</protein>
<feature type="domain" description="HTH arsR-type" evidence="4">
    <location>
        <begin position="254"/>
        <end position="330"/>
    </location>
</feature>
<dbReference type="InterPro" id="IPR011991">
    <property type="entry name" value="ArsR-like_HTH"/>
</dbReference>
<dbReference type="Pfam" id="PF12840">
    <property type="entry name" value="HTH_20"/>
    <property type="match status" value="1"/>
</dbReference>
<dbReference type="CDD" id="cd00090">
    <property type="entry name" value="HTH_ARSR"/>
    <property type="match status" value="1"/>
</dbReference>
<keyword evidence="2" id="KW-0238">DNA-binding</keyword>
<organism evidence="5 6">
    <name type="scientific">Streptomyces kurssanovii</name>
    <dbReference type="NCBI Taxonomy" id="67312"/>
    <lineage>
        <taxon>Bacteria</taxon>
        <taxon>Bacillati</taxon>
        <taxon>Actinomycetota</taxon>
        <taxon>Actinomycetes</taxon>
        <taxon>Kitasatosporales</taxon>
        <taxon>Streptomycetaceae</taxon>
        <taxon>Streptomyces</taxon>
    </lineage>
</organism>
<dbReference type="Pfam" id="PF19361">
    <property type="entry name" value="DUF5937"/>
    <property type="match status" value="1"/>
</dbReference>
<dbReference type="SMART" id="SM00418">
    <property type="entry name" value="HTH_ARSR"/>
    <property type="match status" value="1"/>
</dbReference>
<dbReference type="Proteomes" id="UP001552521">
    <property type="component" value="Unassembled WGS sequence"/>
</dbReference>
<evidence type="ECO:0000313" key="5">
    <source>
        <dbReference type="EMBL" id="MEV4679982.1"/>
    </source>
</evidence>
<dbReference type="InterPro" id="IPR051011">
    <property type="entry name" value="Metal_resp_trans_reg"/>
</dbReference>
<dbReference type="InterPro" id="IPR001845">
    <property type="entry name" value="HTH_ArsR_DNA-bd_dom"/>
</dbReference>
<dbReference type="InterPro" id="IPR036388">
    <property type="entry name" value="WH-like_DNA-bd_sf"/>
</dbReference>
<sequence>MLRIHFTDADLARTRLADAPDPLWEIAASLHRFQSSRGRWAFADWFGTARRELREQGIGGGIRTQLLPLYSKGVYFPDFLTPIQSAEGLESGLAAILDTHPRRMAEEIGRLSRSAAVPRWAADIPGANGRQDLVRMLRTYHDAVIAPHWERMQARIEAERATRFRAMMTGGVEGMLAGLGPTMRWESPVLYVKYPAEDRDLHLNGRGLRLVPSYFSWGAPVSFADPDLQPVLSYPVLQEPPVASLAAGDGPPGKALTALLGHARAAVLRTVASGATTGEIARAIGVSASSASRHATVLRDAGLITSSRNGASVLHTLTPVGASLLGAAARHARQRAADPRRT</sequence>
<name>A0ABV3HN49_9ACTN</name>
<evidence type="ECO:0000256" key="3">
    <source>
        <dbReference type="ARBA" id="ARBA00023163"/>
    </source>
</evidence>
<evidence type="ECO:0000313" key="6">
    <source>
        <dbReference type="Proteomes" id="UP001552521"/>
    </source>
</evidence>
<dbReference type="PANTHER" id="PTHR43132:SF8">
    <property type="entry name" value="HTH-TYPE TRANSCRIPTIONAL REGULATOR KMTR"/>
    <property type="match status" value="1"/>
</dbReference>
<proteinExistence type="predicted"/>
<accession>A0ABV3HN49</accession>
<dbReference type="PANTHER" id="PTHR43132">
    <property type="entry name" value="ARSENICAL RESISTANCE OPERON REPRESSOR ARSR-RELATED"/>
    <property type="match status" value="1"/>
</dbReference>
<gene>
    <name evidence="5" type="ORF">AB0K36_04215</name>
</gene>
<keyword evidence="6" id="KW-1185">Reference proteome</keyword>
<evidence type="ECO:0000259" key="4">
    <source>
        <dbReference type="SMART" id="SM00418"/>
    </source>
</evidence>